<dbReference type="InterPro" id="IPR014710">
    <property type="entry name" value="RmlC-like_jellyroll"/>
</dbReference>
<dbReference type="Gene3D" id="2.60.120.10">
    <property type="entry name" value="Jelly Rolls"/>
    <property type="match status" value="1"/>
</dbReference>
<dbReference type="AlphaFoldDB" id="I7J4N0"/>
<dbReference type="Pfam" id="PF00027">
    <property type="entry name" value="cNMP_binding"/>
    <property type="match status" value="1"/>
</dbReference>
<dbReference type="OrthoDB" id="1952824at2"/>
<dbReference type="InterPro" id="IPR000595">
    <property type="entry name" value="cNMP-bd_dom"/>
</dbReference>
<dbReference type="eggNOG" id="COG0664">
    <property type="taxonomic scope" value="Bacteria"/>
</dbReference>
<evidence type="ECO:0000259" key="4">
    <source>
        <dbReference type="PROSITE" id="PS50042"/>
    </source>
</evidence>
<comment type="caution">
    <text evidence="6">The sequence shown here is derived from an EMBL/GenBank/DDBJ whole genome shotgun (WGS) entry which is preliminary data.</text>
</comment>
<dbReference type="InterPro" id="IPR036390">
    <property type="entry name" value="WH_DNA-bd_sf"/>
</dbReference>
<feature type="domain" description="HTH crp-type" evidence="5">
    <location>
        <begin position="141"/>
        <end position="214"/>
    </location>
</feature>
<dbReference type="EMBL" id="CAKP01000029">
    <property type="protein sequence ID" value="CCJ32766.1"/>
    <property type="molecule type" value="Genomic_DNA"/>
</dbReference>
<dbReference type="CDD" id="cd00038">
    <property type="entry name" value="CAP_ED"/>
    <property type="match status" value="1"/>
</dbReference>
<feature type="domain" description="Cyclic nucleotide-binding" evidence="4">
    <location>
        <begin position="29"/>
        <end position="117"/>
    </location>
</feature>
<dbReference type="Proteomes" id="UP000007652">
    <property type="component" value="Unassembled WGS sequence"/>
</dbReference>
<dbReference type="GO" id="GO:0003700">
    <property type="term" value="F:DNA-binding transcription factor activity"/>
    <property type="evidence" value="ECO:0007669"/>
    <property type="project" value="TreeGrafter"/>
</dbReference>
<dbReference type="SUPFAM" id="SSF46785">
    <property type="entry name" value="Winged helix' DNA-binding domain"/>
    <property type="match status" value="1"/>
</dbReference>
<dbReference type="PROSITE" id="PS51063">
    <property type="entry name" value="HTH_CRP_2"/>
    <property type="match status" value="1"/>
</dbReference>
<keyword evidence="2" id="KW-0238">DNA-binding</keyword>
<dbReference type="GO" id="GO:0005829">
    <property type="term" value="C:cytosol"/>
    <property type="evidence" value="ECO:0007669"/>
    <property type="project" value="TreeGrafter"/>
</dbReference>
<evidence type="ECO:0000313" key="7">
    <source>
        <dbReference type="Proteomes" id="UP000007652"/>
    </source>
</evidence>
<keyword evidence="7" id="KW-1185">Reference proteome</keyword>
<protein>
    <submittedName>
        <fullName evidence="6">Transcriptional regulator, Crp/Fnr family</fullName>
    </submittedName>
</protein>
<evidence type="ECO:0000259" key="5">
    <source>
        <dbReference type="PROSITE" id="PS51063"/>
    </source>
</evidence>
<keyword evidence="1" id="KW-0805">Transcription regulation</keyword>
<dbReference type="PROSITE" id="PS50042">
    <property type="entry name" value="CNMP_BINDING_3"/>
    <property type="match status" value="1"/>
</dbReference>
<gene>
    <name evidence="6" type="ORF">CAAU_0682</name>
</gene>
<dbReference type="Pfam" id="PF13545">
    <property type="entry name" value="HTH_Crp_2"/>
    <property type="match status" value="1"/>
</dbReference>
<dbReference type="SMART" id="SM00419">
    <property type="entry name" value="HTH_CRP"/>
    <property type="match status" value="1"/>
</dbReference>
<dbReference type="InterPro" id="IPR050397">
    <property type="entry name" value="Env_Response_Regulators"/>
</dbReference>
<proteinExistence type="predicted"/>
<organism evidence="6 7">
    <name type="scientific">Caloramator australicus RC3</name>
    <dbReference type="NCBI Taxonomy" id="857293"/>
    <lineage>
        <taxon>Bacteria</taxon>
        <taxon>Bacillati</taxon>
        <taxon>Bacillota</taxon>
        <taxon>Clostridia</taxon>
        <taxon>Eubacteriales</taxon>
        <taxon>Clostridiaceae</taxon>
        <taxon>Caloramator</taxon>
    </lineage>
</organism>
<dbReference type="RefSeq" id="WP_008908042.1">
    <property type="nucleotide sequence ID" value="NZ_CAKP01000029.1"/>
</dbReference>
<evidence type="ECO:0000256" key="2">
    <source>
        <dbReference type="ARBA" id="ARBA00023125"/>
    </source>
</evidence>
<dbReference type="PANTHER" id="PTHR24567:SF26">
    <property type="entry name" value="REGULATORY PROTEIN YEIL"/>
    <property type="match status" value="1"/>
</dbReference>
<dbReference type="STRING" id="857293.CAAU_0682"/>
<dbReference type="InterPro" id="IPR012318">
    <property type="entry name" value="HTH_CRP"/>
</dbReference>
<dbReference type="GO" id="GO:0003677">
    <property type="term" value="F:DNA binding"/>
    <property type="evidence" value="ECO:0007669"/>
    <property type="project" value="UniProtKB-KW"/>
</dbReference>
<accession>I7J4N0</accession>
<sequence length="222" mass="25740">MKKDTFMVGVDYRKILENELKGGLKRIIYFKNEIITREAFKDDYIYFLDTGKVILIKKDIEEREYSVGYVLPGELFALSSYLGMEEIATYKALTSCVVLAVDALYLKKRLQFSSELRDLISFLVIKSFRNLNIRQANLMLKDSKQIFINFLIEHINIFGREEDGKITIDLDINIGEISKLLNMSRETVSRMLSDLKGKGIIEGNRKQIIIKEYGRLLEIKTS</sequence>
<dbReference type="InterPro" id="IPR018490">
    <property type="entry name" value="cNMP-bd_dom_sf"/>
</dbReference>
<name>I7J4N0_9CLOT</name>
<evidence type="ECO:0000256" key="3">
    <source>
        <dbReference type="ARBA" id="ARBA00023163"/>
    </source>
</evidence>
<dbReference type="SUPFAM" id="SSF51206">
    <property type="entry name" value="cAMP-binding domain-like"/>
    <property type="match status" value="1"/>
</dbReference>
<dbReference type="PANTHER" id="PTHR24567">
    <property type="entry name" value="CRP FAMILY TRANSCRIPTIONAL REGULATORY PROTEIN"/>
    <property type="match status" value="1"/>
</dbReference>
<reference evidence="6 7" key="1">
    <citation type="journal article" date="2011" name="J. Bacteriol.">
        <title>Draft genome sequence of Caloramator australicus strain RC3T, a thermoanaerobe from the Great Artesian Basin of Australia.</title>
        <authorList>
            <person name="Ogg C.D."/>
            <person name="Patel B.K.C."/>
        </authorList>
    </citation>
    <scope>NUCLEOTIDE SEQUENCE [LARGE SCALE GENOMIC DNA]</scope>
    <source>
        <strain evidence="6 7">RC3</strain>
    </source>
</reference>
<evidence type="ECO:0000313" key="6">
    <source>
        <dbReference type="EMBL" id="CCJ32766.1"/>
    </source>
</evidence>
<evidence type="ECO:0000256" key="1">
    <source>
        <dbReference type="ARBA" id="ARBA00023015"/>
    </source>
</evidence>
<keyword evidence="3" id="KW-0804">Transcription</keyword>